<dbReference type="GO" id="GO:0051231">
    <property type="term" value="P:spindle elongation"/>
    <property type="evidence" value="ECO:0007669"/>
    <property type="project" value="TreeGrafter"/>
</dbReference>
<proteinExistence type="inferred from homology"/>
<comment type="similarity">
    <text evidence="7 8">Belongs to the TRAFAC class myosin-kinesin ATPase superfamily. Kinesin family.</text>
</comment>
<feature type="coiled-coil region" evidence="9">
    <location>
        <begin position="298"/>
        <end position="446"/>
    </location>
</feature>
<dbReference type="GO" id="GO:0007052">
    <property type="term" value="P:mitotic spindle organization"/>
    <property type="evidence" value="ECO:0007669"/>
    <property type="project" value="TreeGrafter"/>
</dbReference>
<dbReference type="GO" id="GO:0005737">
    <property type="term" value="C:cytoplasm"/>
    <property type="evidence" value="ECO:0007669"/>
    <property type="project" value="UniProtKB-SubCell"/>
</dbReference>
<keyword evidence="4 8" id="KW-0067">ATP-binding</keyword>
<dbReference type="PANTHER" id="PTHR47969:SF15">
    <property type="entry name" value="CHROMOSOME-ASSOCIATED KINESIN KIF4A-RELATED"/>
    <property type="match status" value="1"/>
</dbReference>
<keyword evidence="11" id="KW-0732">Signal</keyword>
<gene>
    <name evidence="13" type="ORF">KIW84_051439</name>
</gene>
<dbReference type="GO" id="GO:0005874">
    <property type="term" value="C:microtubule"/>
    <property type="evidence" value="ECO:0007669"/>
    <property type="project" value="UniProtKB-KW"/>
</dbReference>
<evidence type="ECO:0000256" key="3">
    <source>
        <dbReference type="ARBA" id="ARBA00022741"/>
    </source>
</evidence>
<feature type="domain" description="Kinesin motor" evidence="12">
    <location>
        <begin position="1"/>
        <end position="171"/>
    </location>
</feature>
<accession>A0A9D5AAN7</accession>
<dbReference type="InterPro" id="IPR019821">
    <property type="entry name" value="Kinesin_motor_CS"/>
</dbReference>
<evidence type="ECO:0000256" key="6">
    <source>
        <dbReference type="ARBA" id="ARBA00023175"/>
    </source>
</evidence>
<dbReference type="InterPro" id="IPR027640">
    <property type="entry name" value="Kinesin-like_fam"/>
</dbReference>
<dbReference type="GO" id="GO:0005524">
    <property type="term" value="F:ATP binding"/>
    <property type="evidence" value="ECO:0007669"/>
    <property type="project" value="UniProtKB-KW"/>
</dbReference>
<dbReference type="PROSITE" id="PS50067">
    <property type="entry name" value="KINESIN_MOTOR_2"/>
    <property type="match status" value="1"/>
</dbReference>
<evidence type="ECO:0000256" key="8">
    <source>
        <dbReference type="RuleBase" id="RU000394"/>
    </source>
</evidence>
<protein>
    <recommendedName>
        <fullName evidence="8">Kinesin-like protein</fullName>
    </recommendedName>
</protein>
<dbReference type="GO" id="GO:0005875">
    <property type="term" value="C:microtubule associated complex"/>
    <property type="evidence" value="ECO:0007669"/>
    <property type="project" value="TreeGrafter"/>
</dbReference>
<dbReference type="Pfam" id="PF25764">
    <property type="entry name" value="KIF21A_4th"/>
    <property type="match status" value="1"/>
</dbReference>
<comment type="subcellular location">
    <subcellularLocation>
        <location evidence="1">Cytoplasm</location>
    </subcellularLocation>
</comment>
<dbReference type="PRINTS" id="PR00380">
    <property type="entry name" value="KINESINHEAVY"/>
</dbReference>
<dbReference type="SMART" id="SM00129">
    <property type="entry name" value="KISc"/>
    <property type="match status" value="1"/>
</dbReference>
<reference evidence="13 14" key="1">
    <citation type="journal article" date="2022" name="Nat. Genet.">
        <title>Improved pea reference genome and pan-genome highlight genomic features and evolutionary characteristics.</title>
        <authorList>
            <person name="Yang T."/>
            <person name="Liu R."/>
            <person name="Luo Y."/>
            <person name="Hu S."/>
            <person name="Wang D."/>
            <person name="Wang C."/>
            <person name="Pandey M.K."/>
            <person name="Ge S."/>
            <person name="Xu Q."/>
            <person name="Li N."/>
            <person name="Li G."/>
            <person name="Huang Y."/>
            <person name="Saxena R.K."/>
            <person name="Ji Y."/>
            <person name="Li M."/>
            <person name="Yan X."/>
            <person name="He Y."/>
            <person name="Liu Y."/>
            <person name="Wang X."/>
            <person name="Xiang C."/>
            <person name="Varshney R.K."/>
            <person name="Ding H."/>
            <person name="Gao S."/>
            <person name="Zong X."/>
        </authorList>
    </citation>
    <scope>NUCLEOTIDE SEQUENCE [LARGE SCALE GENOMIC DNA]</scope>
    <source>
        <strain evidence="13 14">cv. Zhongwan 6</strain>
    </source>
</reference>
<dbReference type="AlphaFoldDB" id="A0A9D5AAN7"/>
<feature type="region of interest" description="Disordered" evidence="10">
    <location>
        <begin position="693"/>
        <end position="719"/>
    </location>
</feature>
<organism evidence="13 14">
    <name type="scientific">Pisum sativum</name>
    <name type="common">Garden pea</name>
    <name type="synonym">Lathyrus oleraceus</name>
    <dbReference type="NCBI Taxonomy" id="3888"/>
    <lineage>
        <taxon>Eukaryota</taxon>
        <taxon>Viridiplantae</taxon>
        <taxon>Streptophyta</taxon>
        <taxon>Embryophyta</taxon>
        <taxon>Tracheophyta</taxon>
        <taxon>Spermatophyta</taxon>
        <taxon>Magnoliopsida</taxon>
        <taxon>eudicotyledons</taxon>
        <taxon>Gunneridae</taxon>
        <taxon>Pentapetalae</taxon>
        <taxon>rosids</taxon>
        <taxon>fabids</taxon>
        <taxon>Fabales</taxon>
        <taxon>Fabaceae</taxon>
        <taxon>Papilionoideae</taxon>
        <taxon>50 kb inversion clade</taxon>
        <taxon>NPAAA clade</taxon>
        <taxon>Hologalegina</taxon>
        <taxon>IRL clade</taxon>
        <taxon>Fabeae</taxon>
        <taxon>Lathyrus</taxon>
    </lineage>
</organism>
<dbReference type="EMBL" id="JAMSHJ010000005">
    <property type="protein sequence ID" value="KAI5404287.1"/>
    <property type="molecule type" value="Genomic_DNA"/>
</dbReference>
<feature type="compositionally biased region" description="Polar residues" evidence="10">
    <location>
        <begin position="703"/>
        <end position="719"/>
    </location>
</feature>
<dbReference type="PROSITE" id="PS00411">
    <property type="entry name" value="KINESIN_MOTOR_1"/>
    <property type="match status" value="1"/>
</dbReference>
<keyword evidence="2" id="KW-0963">Cytoplasm</keyword>
<evidence type="ECO:0000256" key="5">
    <source>
        <dbReference type="ARBA" id="ARBA00023054"/>
    </source>
</evidence>
<sequence length="837" mass="96151">MIEKLCLKLLLWFIMLEFSSISYTSSMCPTSRSHAIFTITLEQMCKPKNPNGSCLNDTMNDEYLCAKLHLVDLAGSERAKRTGSDGMRFKEGVHINRGLLALGNVISALGDEKKRKEGVHVPYRDSKLTRLLQDSLGGNSRTVMIACISPADINAEETLNTLKYANRARNIQNKPVVNRDPMSSEMLKMRQKLEYLEAELCARAGCSSGEVQGLKERIVWLEAANEDLCRELHEHRSRCSLLEQSEKDAYDGGTCIVKTDGLKRTLPIIAADYPMNETAGDSREIEEVEKEWEHKLLQNSMDRELHELNKRLEQKEFEMKLFGVSDAEILKQRFGRKIMELEDEKRTVQRERDCLLAEVENLAANSDGQTQKLEDTHSQKLKTLEAQILDLKKKQENQVQLMKQKQKSDEAAKRLQDEIQSIKAQKVQLQQRIKQEAEQFRQWKASREKELLQLKKEGRKNEYEKHKLQALNQRQKMVLQRKTEEAAMATKRLKELLEARKTSSRDTFVATNGNGTNGQSNEKSLQRWLDHELEVTVKEHEVRFEYEKQSQVRAALAEELAMLKHVSEFAAKGLSPPRGKNGFARASSMSPNARMARIASLENMLSISSNSLVAMASQLSEAEERERAFTNRGRWNQLRSMGEAKNLLQYMFNSVGDARCQLWEKDMEIREMKDQIKELVGLLRQSEMKRKEAEKEVKVREQAGTTTLATPVSGSSPNSLKQYTEDMKGPLSPMSVPIPRQLKYTPGVANNGLTRESAAFVDQGRKMKPIGQLSMKKLAMVGQASGKLWRWKRSHHQWLLQFKWKWQKPWRLSEWIRHSDETIMRARPRSHALPHKM</sequence>
<feature type="signal peptide" evidence="11">
    <location>
        <begin position="1"/>
        <end position="26"/>
    </location>
</feature>
<dbReference type="InterPro" id="IPR027417">
    <property type="entry name" value="P-loop_NTPase"/>
</dbReference>
<dbReference type="GO" id="GO:0003777">
    <property type="term" value="F:microtubule motor activity"/>
    <property type="evidence" value="ECO:0007669"/>
    <property type="project" value="InterPro"/>
</dbReference>
<evidence type="ECO:0000256" key="11">
    <source>
        <dbReference type="SAM" id="SignalP"/>
    </source>
</evidence>
<dbReference type="GO" id="GO:0007018">
    <property type="term" value="P:microtubule-based movement"/>
    <property type="evidence" value="ECO:0007669"/>
    <property type="project" value="InterPro"/>
</dbReference>
<evidence type="ECO:0000256" key="4">
    <source>
        <dbReference type="ARBA" id="ARBA00022840"/>
    </source>
</evidence>
<evidence type="ECO:0000256" key="1">
    <source>
        <dbReference type="ARBA" id="ARBA00004496"/>
    </source>
</evidence>
<evidence type="ECO:0000313" key="13">
    <source>
        <dbReference type="EMBL" id="KAI5404287.1"/>
    </source>
</evidence>
<dbReference type="PANTHER" id="PTHR47969">
    <property type="entry name" value="CHROMOSOME-ASSOCIATED KINESIN KIF4A-RELATED"/>
    <property type="match status" value="1"/>
</dbReference>
<evidence type="ECO:0000313" key="14">
    <source>
        <dbReference type="Proteomes" id="UP001058974"/>
    </source>
</evidence>
<evidence type="ECO:0000259" key="12">
    <source>
        <dbReference type="PROSITE" id="PS50067"/>
    </source>
</evidence>
<keyword evidence="3 8" id="KW-0547">Nucleotide-binding</keyword>
<dbReference type="InterPro" id="IPR001752">
    <property type="entry name" value="Kinesin_motor_dom"/>
</dbReference>
<comment type="caution">
    <text evidence="7">Lacks conserved residue(s) required for the propagation of feature annotation.</text>
</comment>
<evidence type="ECO:0000256" key="9">
    <source>
        <dbReference type="SAM" id="Coils"/>
    </source>
</evidence>
<evidence type="ECO:0000256" key="2">
    <source>
        <dbReference type="ARBA" id="ARBA00022490"/>
    </source>
</evidence>
<keyword evidence="5 9" id="KW-0175">Coiled coil</keyword>
<keyword evidence="14" id="KW-1185">Reference proteome</keyword>
<evidence type="ECO:0000256" key="7">
    <source>
        <dbReference type="PROSITE-ProRule" id="PRU00283"/>
    </source>
</evidence>
<feature type="chain" id="PRO_5038911305" description="Kinesin-like protein" evidence="11">
    <location>
        <begin position="27"/>
        <end position="837"/>
    </location>
</feature>
<comment type="caution">
    <text evidence="13">The sequence shown here is derived from an EMBL/GenBank/DDBJ whole genome shotgun (WGS) entry which is preliminary data.</text>
</comment>
<dbReference type="GO" id="GO:0008017">
    <property type="term" value="F:microtubule binding"/>
    <property type="evidence" value="ECO:0007669"/>
    <property type="project" value="InterPro"/>
</dbReference>
<dbReference type="Proteomes" id="UP001058974">
    <property type="component" value="Chromosome 5"/>
</dbReference>
<keyword evidence="8" id="KW-0493">Microtubule</keyword>
<evidence type="ECO:0000256" key="10">
    <source>
        <dbReference type="SAM" id="MobiDB-lite"/>
    </source>
</evidence>
<name>A0A9D5AAN7_PEA</name>
<dbReference type="Gene3D" id="3.40.850.10">
    <property type="entry name" value="Kinesin motor domain"/>
    <property type="match status" value="1"/>
</dbReference>
<dbReference type="InterPro" id="IPR036961">
    <property type="entry name" value="Kinesin_motor_dom_sf"/>
</dbReference>
<dbReference type="Pfam" id="PF00225">
    <property type="entry name" value="Kinesin"/>
    <property type="match status" value="1"/>
</dbReference>
<dbReference type="SUPFAM" id="SSF52540">
    <property type="entry name" value="P-loop containing nucleoside triphosphate hydrolases"/>
    <property type="match status" value="1"/>
</dbReference>
<keyword evidence="6 8" id="KW-0505">Motor protein</keyword>
<dbReference type="Gramene" id="Psat05G0143900-T5">
    <property type="protein sequence ID" value="KAI5404287.1"/>
    <property type="gene ID" value="KIW84_051439"/>
</dbReference>